<dbReference type="Proteomes" id="UP001386955">
    <property type="component" value="Unassembled WGS sequence"/>
</dbReference>
<proteinExistence type="predicted"/>
<dbReference type="EMBL" id="JAYMYS010000005">
    <property type="protein sequence ID" value="KAK7391866.1"/>
    <property type="molecule type" value="Genomic_DNA"/>
</dbReference>
<gene>
    <name evidence="2" type="ORF">VNO78_20289</name>
</gene>
<feature type="region of interest" description="Disordered" evidence="1">
    <location>
        <begin position="78"/>
        <end position="105"/>
    </location>
</feature>
<sequence>MEAQDFLRDEEYVNLHVDRVLSLPRHLDYLRVCGQTHAEPAAYGEGHVSQHGLLVVHPLVMDLNDRVIYACQEIERKSTEDGQVDKTNYKEGGQAEKGFQDKEDS</sequence>
<name>A0AAN9XH26_PSOTE</name>
<organism evidence="2 3">
    <name type="scientific">Psophocarpus tetragonolobus</name>
    <name type="common">Winged bean</name>
    <name type="synonym">Dolichos tetragonolobus</name>
    <dbReference type="NCBI Taxonomy" id="3891"/>
    <lineage>
        <taxon>Eukaryota</taxon>
        <taxon>Viridiplantae</taxon>
        <taxon>Streptophyta</taxon>
        <taxon>Embryophyta</taxon>
        <taxon>Tracheophyta</taxon>
        <taxon>Spermatophyta</taxon>
        <taxon>Magnoliopsida</taxon>
        <taxon>eudicotyledons</taxon>
        <taxon>Gunneridae</taxon>
        <taxon>Pentapetalae</taxon>
        <taxon>rosids</taxon>
        <taxon>fabids</taxon>
        <taxon>Fabales</taxon>
        <taxon>Fabaceae</taxon>
        <taxon>Papilionoideae</taxon>
        <taxon>50 kb inversion clade</taxon>
        <taxon>NPAAA clade</taxon>
        <taxon>indigoferoid/millettioid clade</taxon>
        <taxon>Phaseoleae</taxon>
        <taxon>Psophocarpus</taxon>
    </lineage>
</organism>
<comment type="caution">
    <text evidence="2">The sequence shown here is derived from an EMBL/GenBank/DDBJ whole genome shotgun (WGS) entry which is preliminary data.</text>
</comment>
<evidence type="ECO:0000313" key="2">
    <source>
        <dbReference type="EMBL" id="KAK7391866.1"/>
    </source>
</evidence>
<feature type="compositionally biased region" description="Basic and acidic residues" evidence="1">
    <location>
        <begin position="78"/>
        <end position="89"/>
    </location>
</feature>
<accession>A0AAN9XH26</accession>
<evidence type="ECO:0000313" key="3">
    <source>
        <dbReference type="Proteomes" id="UP001386955"/>
    </source>
</evidence>
<dbReference type="AlphaFoldDB" id="A0AAN9XH26"/>
<protein>
    <submittedName>
        <fullName evidence="2">Uncharacterized protein</fullName>
    </submittedName>
</protein>
<keyword evidence="3" id="KW-1185">Reference proteome</keyword>
<reference evidence="2 3" key="1">
    <citation type="submission" date="2024-01" db="EMBL/GenBank/DDBJ databases">
        <title>The genomes of 5 underutilized Papilionoideae crops provide insights into root nodulation and disease resistanc.</title>
        <authorList>
            <person name="Jiang F."/>
        </authorList>
    </citation>
    <scope>NUCLEOTIDE SEQUENCE [LARGE SCALE GENOMIC DNA]</scope>
    <source>
        <strain evidence="2">DUOXIRENSHENG_FW03</strain>
        <tissue evidence="2">Leaves</tissue>
    </source>
</reference>
<evidence type="ECO:0000256" key="1">
    <source>
        <dbReference type="SAM" id="MobiDB-lite"/>
    </source>
</evidence>